<name>A0A345N2N7_9VIRU</name>
<proteinExistence type="predicted"/>
<protein>
    <submittedName>
        <fullName evidence="1">Capsid protein</fullName>
    </submittedName>
</protein>
<organism evidence="1 2">
    <name type="scientific">Cressdnaviricota sp</name>
    <dbReference type="NCBI Taxonomy" id="2748378"/>
    <lineage>
        <taxon>Viruses</taxon>
        <taxon>Monodnaviria</taxon>
        <taxon>Shotokuvirae</taxon>
        <taxon>Cressdnaviricota</taxon>
    </lineage>
</organism>
<evidence type="ECO:0000313" key="1">
    <source>
        <dbReference type="EMBL" id="AXH77887.1"/>
    </source>
</evidence>
<dbReference type="Proteomes" id="UP000279591">
    <property type="component" value="Segment"/>
</dbReference>
<dbReference type="EMBL" id="MH617703">
    <property type="protein sequence ID" value="AXH77887.1"/>
    <property type="molecule type" value="Genomic_DNA"/>
</dbReference>
<keyword evidence="2" id="KW-1185">Reference proteome</keyword>
<reference evidence="1 2" key="1">
    <citation type="submission" date="2018-07" db="EMBL/GenBank/DDBJ databases">
        <title>Uncovering a Universe of Circular DNA Viruses in Animal Metagenomes.</title>
        <authorList>
            <person name="Tisza M."/>
            <person name="Buck C."/>
            <person name="Pastrana D."/>
            <person name="Welch N."/>
            <person name="Peretti A."/>
        </authorList>
    </citation>
    <scope>NUCLEOTIDE SEQUENCE [LARGE SCALE GENOMIC DNA]</scope>
    <source>
        <strain evidence="1">Ctce130</strain>
    </source>
</reference>
<sequence length="280" mass="32436">MPTRALVAYAGRSVRRRYTPLPFADPRFKFAIGAARTAYMHRKRIRYAGRKIMGGYRRYKKRRAVMRIGDRVGSSTAKSCSINRIGFNNEDTRKLYQFQLWNIVKGQAIDNRERDIVNLRGYRFNCEFVNRFNTAPLQGHICVLVPKALTPTISTTDFFRAHKDSRAEDFNVGRTSIEFMKWPVNTDKYHILMHHRFTLAPSNASEPYNTMGPKNWYSYSRYLPIKRQIRYDGSSNADNTMNISLCYWFDYFGQTAGATSAVNAVGIGHDVTAYFREPKT</sequence>
<evidence type="ECO:0000313" key="2">
    <source>
        <dbReference type="Proteomes" id="UP000279591"/>
    </source>
</evidence>
<accession>A0A345N2N7</accession>